<accession>A0A1D3L4K3</accession>
<dbReference type="EMBL" id="LT607756">
    <property type="protein sequence ID" value="SCG86475.1"/>
    <property type="molecule type" value="Genomic_DNA"/>
</dbReference>
<keyword evidence="2" id="KW-1185">Reference proteome</keyword>
<evidence type="ECO:0000313" key="2">
    <source>
        <dbReference type="Proteomes" id="UP000094707"/>
    </source>
</evidence>
<organism evidence="1 2">
    <name type="scientific">Methanobacterium congolense</name>
    <dbReference type="NCBI Taxonomy" id="118062"/>
    <lineage>
        <taxon>Archaea</taxon>
        <taxon>Methanobacteriati</taxon>
        <taxon>Methanobacteriota</taxon>
        <taxon>Methanomada group</taxon>
        <taxon>Methanobacteria</taxon>
        <taxon>Methanobacteriales</taxon>
        <taxon>Methanobacteriaceae</taxon>
        <taxon>Methanobacterium</taxon>
    </lineage>
</organism>
<evidence type="ECO:0000313" key="1">
    <source>
        <dbReference type="EMBL" id="SCG86475.1"/>
    </source>
</evidence>
<proteinExistence type="predicted"/>
<dbReference type="Proteomes" id="UP000094707">
    <property type="component" value="Chromosome I"/>
</dbReference>
<reference evidence="1 2" key="1">
    <citation type="submission" date="2016-08" db="EMBL/GenBank/DDBJ databases">
        <authorList>
            <person name="Seilhamer J.J."/>
        </authorList>
    </citation>
    <scope>NUCLEOTIDE SEQUENCE [LARGE SCALE GENOMIC DNA]</scope>
    <source>
        <strain evidence="1">Buetzberg</strain>
    </source>
</reference>
<dbReference type="STRING" id="118062.MCBB_1927"/>
<dbReference type="KEGG" id="mcub:MCBB_1927"/>
<gene>
    <name evidence="1" type="ORF">MCBB_1927</name>
</gene>
<protein>
    <submittedName>
        <fullName evidence="1">APHP domain protein</fullName>
    </submittedName>
</protein>
<dbReference type="AlphaFoldDB" id="A0A1D3L4K3"/>
<sequence>MSQTSIKKNLMAFGMMMIFATIFFISMPSSEAHILVVGDARGDTPYMHNEAAAITSQLQSKGYKVVSLIGSSATTKNIMKGMYNADAIIYVGHGAYITGHYNMKGGAATGPYALYGSNDYIWGVGNQMREGWYGKTFTPPYKKGIPVILLHTCFSVGDVQGTRVANPTQTIYDFSRMFPNANYYATSWSGGEIVTDFLGGATNFADANSKNYEVIKQSTTYNGVQVWHNTNGHAAFVGNWVGTFPTAAQTSSYDDAAAEKWYQSTKGTTASAVKYKYVKKYLYTKKVVTKKKVYYYKNHHRYVKYKKVISYVKVYKTIKVRV</sequence>
<name>A0A1D3L4K3_9EURY</name>